<name>A0ABV6Z3U8_UNCC1</name>
<dbReference type="Pfam" id="PF04008">
    <property type="entry name" value="Adenosine_kin"/>
    <property type="match status" value="1"/>
</dbReference>
<comment type="caution">
    <text evidence="1">The sequence shown here is derived from an EMBL/GenBank/DDBJ whole genome shotgun (WGS) entry which is preliminary data.</text>
</comment>
<organism evidence="1 2">
    <name type="scientific">candidate division CSSED10-310 bacterium</name>
    <dbReference type="NCBI Taxonomy" id="2855610"/>
    <lineage>
        <taxon>Bacteria</taxon>
        <taxon>Bacteria division CSSED10-310</taxon>
    </lineage>
</organism>
<dbReference type="Proteomes" id="UP001594351">
    <property type="component" value="Unassembled WGS sequence"/>
</dbReference>
<reference evidence="1 2" key="1">
    <citation type="submission" date="2024-09" db="EMBL/GenBank/DDBJ databases">
        <title>Laminarin stimulates single cell rates of sulfate reduction while oxygen inhibits transcriptomic activity in coastal marine sediment.</title>
        <authorList>
            <person name="Lindsay M."/>
            <person name="Orcutt B."/>
            <person name="Emerson D."/>
            <person name="Stepanauskas R."/>
            <person name="D'Angelo T."/>
        </authorList>
    </citation>
    <scope>NUCLEOTIDE SEQUENCE [LARGE SCALE GENOMIC DNA]</scope>
    <source>
        <strain evidence="1">SAG AM-311-K15</strain>
    </source>
</reference>
<dbReference type="SUPFAM" id="SSF103165">
    <property type="entry name" value="Ta1353-like"/>
    <property type="match status" value="1"/>
</dbReference>
<evidence type="ECO:0000313" key="1">
    <source>
        <dbReference type="EMBL" id="MFC1853079.1"/>
    </source>
</evidence>
<dbReference type="InterPro" id="IPR036902">
    <property type="entry name" value="Ta1353-like_sf"/>
</dbReference>
<dbReference type="InterPro" id="IPR007153">
    <property type="entry name" value="Adenosine_kinase"/>
</dbReference>
<dbReference type="GO" id="GO:0016301">
    <property type="term" value="F:kinase activity"/>
    <property type="evidence" value="ECO:0007669"/>
    <property type="project" value="UniProtKB-KW"/>
</dbReference>
<dbReference type="EMBL" id="JBHPBY010000417">
    <property type="protein sequence ID" value="MFC1853079.1"/>
    <property type="molecule type" value="Genomic_DNA"/>
</dbReference>
<keyword evidence="1" id="KW-0418">Kinase</keyword>
<sequence>MQTSVVMLDFPADANIILGMTHFIKSVEDLYEIMVNAAPQAQFGLAFCEASQDRLVRVEGNDQELKQLAAKNALNIGAGHSFLIIMKNCFPINVLNDIKMCREVCRIFCATANPVNVLIAETDLGRGIIGVVDGSTPVGIEDEAAITARKEFLRTIGYKR</sequence>
<dbReference type="PANTHER" id="PTHR36155">
    <property type="entry name" value="BLL5354 PROTEIN"/>
    <property type="match status" value="1"/>
</dbReference>
<keyword evidence="1" id="KW-0808">Transferase</keyword>
<accession>A0ABV6Z3U8</accession>
<proteinExistence type="predicted"/>
<keyword evidence="2" id="KW-1185">Reference proteome</keyword>
<dbReference type="PANTHER" id="PTHR36155:SF1">
    <property type="entry name" value="BLL5354 PROTEIN"/>
    <property type="match status" value="1"/>
</dbReference>
<gene>
    <name evidence="1" type="ORF">ACFL27_23015</name>
</gene>
<protein>
    <submittedName>
        <fullName evidence="1">Adenosine-specific kinase</fullName>
    </submittedName>
</protein>
<dbReference type="Gene3D" id="3.40.1520.10">
    <property type="entry name" value="Ta1353-like"/>
    <property type="match status" value="1"/>
</dbReference>
<evidence type="ECO:0000313" key="2">
    <source>
        <dbReference type="Proteomes" id="UP001594351"/>
    </source>
</evidence>